<gene>
    <name evidence="3" type="primary">Agpat5</name>
    <name evidence="3" type="ORF">EHP00_1243</name>
</gene>
<evidence type="ECO:0000313" key="4">
    <source>
        <dbReference type="Proteomes" id="UP000192758"/>
    </source>
</evidence>
<reference evidence="3 4" key="1">
    <citation type="journal article" date="2017" name="Environ. Microbiol.">
        <title>Decay of the glycolytic pathway and adaptation to intranuclear parasitism within Enterocytozoonidae microsporidia.</title>
        <authorList>
            <person name="Wiredu Boakye D."/>
            <person name="Jaroenlak P."/>
            <person name="Prachumwat A."/>
            <person name="Williams T.A."/>
            <person name="Bateman K.S."/>
            <person name="Itsathitphaisarn O."/>
            <person name="Sritunyalucksana K."/>
            <person name="Paszkiewicz K.H."/>
            <person name="Moore K.A."/>
            <person name="Stentiford G.D."/>
            <person name="Williams B.A."/>
        </authorList>
    </citation>
    <scope>NUCLEOTIDE SEQUENCE [LARGE SCALE GENOMIC DNA]</scope>
    <source>
        <strain evidence="3 4">TH1</strain>
    </source>
</reference>
<dbReference type="STRING" id="646526.A0A1W0E3G0"/>
<keyword evidence="4" id="KW-1185">Reference proteome</keyword>
<keyword evidence="1" id="KW-0812">Transmembrane</keyword>
<dbReference type="GO" id="GO:0012505">
    <property type="term" value="C:endomembrane system"/>
    <property type="evidence" value="ECO:0007669"/>
    <property type="project" value="TreeGrafter"/>
</dbReference>
<dbReference type="SUPFAM" id="SSF69593">
    <property type="entry name" value="Glycerol-3-phosphate (1)-acyltransferase"/>
    <property type="match status" value="1"/>
</dbReference>
<dbReference type="AlphaFoldDB" id="A0A1W0E3G0"/>
<sequence>MRGKKFFIKSEILRLIYKLTIFVLIVLSYILCIPFLFIAILFNCFNYDIICQKIVQFLGKNIWRLKEKIFLQTVRVSDFKGNLIDTNRLNKILSKKVENDKNVLFICNHLASTDFLVVNFLLQCRSEIIRYIFKDSLKYIPIFYQLCSLGGFLKLKRNFEEDKQHINEYGKRNKGICLVLFPEGTRKNKNTLSKSVAFCKKTNIKPFKNVLMPRYKGFDVLINSGHFQSLLDVTMFYSKDGKIDQPTLLDFIFSTKIFDLKLEYDYIDCSEIQKNGCKEFIIDLFRKKDNLLDFEFQKQK</sequence>
<dbReference type="InterPro" id="IPR002123">
    <property type="entry name" value="Plipid/glycerol_acylTrfase"/>
</dbReference>
<evidence type="ECO:0000313" key="3">
    <source>
        <dbReference type="EMBL" id="OQS53774.1"/>
    </source>
</evidence>
<organism evidence="3 4">
    <name type="scientific">Ecytonucleospora hepatopenaei</name>
    <dbReference type="NCBI Taxonomy" id="646526"/>
    <lineage>
        <taxon>Eukaryota</taxon>
        <taxon>Fungi</taxon>
        <taxon>Fungi incertae sedis</taxon>
        <taxon>Microsporidia</taxon>
        <taxon>Enterocytozoonidae</taxon>
        <taxon>Ecytonucleospora</taxon>
    </lineage>
</organism>
<evidence type="ECO:0000256" key="1">
    <source>
        <dbReference type="SAM" id="Phobius"/>
    </source>
</evidence>
<comment type="caution">
    <text evidence="3">The sequence shown here is derived from an EMBL/GenBank/DDBJ whole genome shotgun (WGS) entry which is preliminary data.</text>
</comment>
<keyword evidence="1" id="KW-0472">Membrane</keyword>
<dbReference type="CDD" id="cd07990">
    <property type="entry name" value="LPLAT_LCLAT1-like"/>
    <property type="match status" value="1"/>
</dbReference>
<dbReference type="PANTHER" id="PTHR10983:SF16">
    <property type="entry name" value="LYSOCARDIOLIPIN ACYLTRANSFERASE 1"/>
    <property type="match status" value="1"/>
</dbReference>
<keyword evidence="1" id="KW-1133">Transmembrane helix</keyword>
<evidence type="ECO:0000259" key="2">
    <source>
        <dbReference type="SMART" id="SM00563"/>
    </source>
</evidence>
<name>A0A1W0E3G0_9MICR</name>
<feature type="transmembrane region" description="Helical" evidence="1">
    <location>
        <begin position="21"/>
        <end position="42"/>
    </location>
</feature>
<feature type="domain" description="Phospholipid/glycerol acyltransferase" evidence="2">
    <location>
        <begin position="103"/>
        <end position="219"/>
    </location>
</feature>
<dbReference type="Proteomes" id="UP000192758">
    <property type="component" value="Unassembled WGS sequence"/>
</dbReference>
<accession>A0A1W0E3G0</accession>
<dbReference type="OrthoDB" id="189226at2759"/>
<dbReference type="Pfam" id="PF01553">
    <property type="entry name" value="Acyltransferase"/>
    <property type="match status" value="1"/>
</dbReference>
<proteinExistence type="predicted"/>
<dbReference type="GO" id="GO:0016746">
    <property type="term" value="F:acyltransferase activity"/>
    <property type="evidence" value="ECO:0007669"/>
    <property type="project" value="InterPro"/>
</dbReference>
<dbReference type="PANTHER" id="PTHR10983">
    <property type="entry name" value="1-ACYLGLYCEROL-3-PHOSPHATE ACYLTRANSFERASE-RELATED"/>
    <property type="match status" value="1"/>
</dbReference>
<dbReference type="VEuPathDB" id="MicrosporidiaDB:EHP00_1243"/>
<dbReference type="SMART" id="SM00563">
    <property type="entry name" value="PlsC"/>
    <property type="match status" value="1"/>
</dbReference>
<protein>
    <submittedName>
        <fullName evidence="3">Agpat5</fullName>
    </submittedName>
</protein>
<dbReference type="EMBL" id="MNPJ01000025">
    <property type="protein sequence ID" value="OQS53774.1"/>
    <property type="molecule type" value="Genomic_DNA"/>
</dbReference>